<dbReference type="GO" id="GO:0016301">
    <property type="term" value="F:kinase activity"/>
    <property type="evidence" value="ECO:0007669"/>
    <property type="project" value="UniProtKB-KW"/>
</dbReference>
<evidence type="ECO:0000256" key="4">
    <source>
        <dbReference type="ARBA" id="ARBA00016218"/>
    </source>
</evidence>
<dbReference type="RefSeq" id="WP_078254736.1">
    <property type="nucleotide sequence ID" value="NZ_MUYU01000023.1"/>
</dbReference>
<dbReference type="GO" id="GO:0003848">
    <property type="term" value="F:2-amino-4-hydroxy-6-hydroxymethyldihydropteridine diphosphokinase activity"/>
    <property type="evidence" value="ECO:0007669"/>
    <property type="project" value="UniProtKB-EC"/>
</dbReference>
<dbReference type="AlphaFoldDB" id="A0A1T0CL66"/>
<comment type="pathway">
    <text evidence="1">Cofactor biosynthesis; tetrahydrofolate biosynthesis; 2-amino-4-hydroxy-6-hydroxymethyl-7,8-dihydropteridine diphosphate from 7,8-dihydroneopterin triphosphate: step 4/4.</text>
</comment>
<evidence type="ECO:0000256" key="1">
    <source>
        <dbReference type="ARBA" id="ARBA00005051"/>
    </source>
</evidence>
<dbReference type="InterPro" id="IPR000550">
    <property type="entry name" value="Hppk"/>
</dbReference>
<proteinExistence type="inferred from homology"/>
<evidence type="ECO:0000259" key="13">
    <source>
        <dbReference type="PROSITE" id="PS00794"/>
    </source>
</evidence>
<evidence type="ECO:0000256" key="6">
    <source>
        <dbReference type="ARBA" id="ARBA00022741"/>
    </source>
</evidence>
<keyword evidence="6" id="KW-0547">Nucleotide-binding</keyword>
<dbReference type="EMBL" id="MUYU01000023">
    <property type="protein sequence ID" value="OOS22999.1"/>
    <property type="molecule type" value="Genomic_DNA"/>
</dbReference>
<keyword evidence="9" id="KW-0289">Folate biosynthesis</keyword>
<dbReference type="EC" id="2.7.6.3" evidence="3"/>
<name>A0A1T0CL66_9GAMM</name>
<dbReference type="OrthoDB" id="9808041at2"/>
<protein>
    <recommendedName>
        <fullName evidence="4">2-amino-4-hydroxy-6-hydroxymethyldihydropteridine pyrophosphokinase</fullName>
        <ecNumber evidence="3">2.7.6.3</ecNumber>
    </recommendedName>
    <alternativeName>
        <fullName evidence="11">6-hydroxymethyl-7,8-dihydropterin pyrophosphokinase</fullName>
    </alternativeName>
    <alternativeName>
        <fullName evidence="12">7,8-dihydro-6-hydroxymethylpterin-pyrophosphokinase</fullName>
    </alternativeName>
</protein>
<accession>A0A1T0CL66</accession>
<dbReference type="UniPathway" id="UPA00077">
    <property type="reaction ID" value="UER00155"/>
</dbReference>
<dbReference type="Gene3D" id="3.30.70.560">
    <property type="entry name" value="7,8-Dihydro-6-hydroxymethylpterin-pyrophosphokinase HPPK"/>
    <property type="match status" value="1"/>
</dbReference>
<reference evidence="14 15" key="1">
    <citation type="submission" date="2017-02" db="EMBL/GenBank/DDBJ databases">
        <title>Draft genome sequence of Moraxella pluranimalium CCUG 54913T type strain.</title>
        <authorList>
            <person name="Salva-Serra F."/>
            <person name="Engstrom-Jakobsson H."/>
            <person name="Thorell K."/>
            <person name="Jaen-Luchoro D."/>
            <person name="Gonzales-Siles L."/>
            <person name="Karlsson R."/>
            <person name="Yazdan S."/>
            <person name="Boulund F."/>
            <person name="Johnning A."/>
            <person name="Engstrand L."/>
            <person name="Kristiansson E."/>
            <person name="Moore E."/>
        </authorList>
    </citation>
    <scope>NUCLEOTIDE SEQUENCE [LARGE SCALE GENOMIC DNA]</scope>
    <source>
        <strain evidence="14 15">CCUG 54913</strain>
    </source>
</reference>
<evidence type="ECO:0000256" key="10">
    <source>
        <dbReference type="ARBA" id="ARBA00029409"/>
    </source>
</evidence>
<dbReference type="CDD" id="cd00483">
    <property type="entry name" value="HPPK"/>
    <property type="match status" value="1"/>
</dbReference>
<evidence type="ECO:0000256" key="12">
    <source>
        <dbReference type="ARBA" id="ARBA00033413"/>
    </source>
</evidence>
<feature type="domain" description="7,8-dihydro-6-hydroxymethylpterin-pyrophosphokinase" evidence="13">
    <location>
        <begin position="92"/>
        <end position="103"/>
    </location>
</feature>
<dbReference type="GO" id="GO:0046656">
    <property type="term" value="P:folic acid biosynthetic process"/>
    <property type="evidence" value="ECO:0007669"/>
    <property type="project" value="UniProtKB-KW"/>
</dbReference>
<evidence type="ECO:0000256" key="5">
    <source>
        <dbReference type="ARBA" id="ARBA00022679"/>
    </source>
</evidence>
<dbReference type="SUPFAM" id="SSF55083">
    <property type="entry name" value="6-hydroxymethyl-7,8-dihydropterin pyrophosphokinase, HPPK"/>
    <property type="match status" value="1"/>
</dbReference>
<evidence type="ECO:0000256" key="2">
    <source>
        <dbReference type="ARBA" id="ARBA00005810"/>
    </source>
</evidence>
<dbReference type="Proteomes" id="UP000189800">
    <property type="component" value="Unassembled WGS sequence"/>
</dbReference>
<dbReference type="InterPro" id="IPR035907">
    <property type="entry name" value="Hppk_sf"/>
</dbReference>
<comment type="caution">
    <text evidence="14">The sequence shown here is derived from an EMBL/GenBank/DDBJ whole genome shotgun (WGS) entry which is preliminary data.</text>
</comment>
<comment type="function">
    <text evidence="10">Catalyzes the transfer of pyrophosphate from adenosine triphosphate (ATP) to 6-hydroxymethyl-7,8-dihydropterin, an enzymatic step in folate biosynthesis pathway.</text>
</comment>
<evidence type="ECO:0000256" key="9">
    <source>
        <dbReference type="ARBA" id="ARBA00022909"/>
    </source>
</evidence>
<dbReference type="PANTHER" id="PTHR43071">
    <property type="entry name" value="2-AMINO-4-HYDROXY-6-HYDROXYMETHYLDIHYDROPTERIDINE PYROPHOSPHOKINASE"/>
    <property type="match status" value="1"/>
</dbReference>
<dbReference type="GO" id="GO:0046654">
    <property type="term" value="P:tetrahydrofolate biosynthetic process"/>
    <property type="evidence" value="ECO:0007669"/>
    <property type="project" value="UniProtKB-UniPathway"/>
</dbReference>
<dbReference type="PANTHER" id="PTHR43071:SF1">
    <property type="entry name" value="2-AMINO-4-HYDROXY-6-HYDROXYMETHYLDIHYDROPTERIDINE PYROPHOSPHOKINASE"/>
    <property type="match status" value="1"/>
</dbReference>
<evidence type="ECO:0000256" key="3">
    <source>
        <dbReference type="ARBA" id="ARBA00013253"/>
    </source>
</evidence>
<evidence type="ECO:0000313" key="14">
    <source>
        <dbReference type="EMBL" id="OOS22999.1"/>
    </source>
</evidence>
<gene>
    <name evidence="14" type="ORF">B0680_08785</name>
</gene>
<evidence type="ECO:0000256" key="11">
    <source>
        <dbReference type="ARBA" id="ARBA00029766"/>
    </source>
</evidence>
<dbReference type="STRING" id="470453.B0680_08785"/>
<evidence type="ECO:0000256" key="8">
    <source>
        <dbReference type="ARBA" id="ARBA00022840"/>
    </source>
</evidence>
<keyword evidence="7 14" id="KW-0418">Kinase</keyword>
<sequence length="162" mass="17937">MTTCYIGLGGNISNELGTPTEHIRHAVSAFEHSADFANVKVSSLYTSKAYGVTDQPDFVNAVLMADTRLSPLALLDFCQSLEMNAGRVRLRRWGERSLDVDVLLYGNAVIDSGRLIVPHKELMLRNFVLIPLLELTPELMVQGQRLAQLPAAQDWQGLELAK</sequence>
<keyword evidence="15" id="KW-1185">Reference proteome</keyword>
<dbReference type="GO" id="GO:0005524">
    <property type="term" value="F:ATP binding"/>
    <property type="evidence" value="ECO:0007669"/>
    <property type="project" value="UniProtKB-KW"/>
</dbReference>
<dbReference type="NCBIfam" id="TIGR01498">
    <property type="entry name" value="folK"/>
    <property type="match status" value="1"/>
</dbReference>
<keyword evidence="8" id="KW-0067">ATP-binding</keyword>
<organism evidence="14 15">
    <name type="scientific">Moraxella pluranimalium</name>
    <dbReference type="NCBI Taxonomy" id="470453"/>
    <lineage>
        <taxon>Bacteria</taxon>
        <taxon>Pseudomonadati</taxon>
        <taxon>Pseudomonadota</taxon>
        <taxon>Gammaproteobacteria</taxon>
        <taxon>Moraxellales</taxon>
        <taxon>Moraxellaceae</taxon>
        <taxon>Moraxella</taxon>
    </lineage>
</organism>
<comment type="similarity">
    <text evidence="2">Belongs to the HPPK family.</text>
</comment>
<evidence type="ECO:0000313" key="15">
    <source>
        <dbReference type="Proteomes" id="UP000189800"/>
    </source>
</evidence>
<evidence type="ECO:0000256" key="7">
    <source>
        <dbReference type="ARBA" id="ARBA00022777"/>
    </source>
</evidence>
<dbReference type="PROSITE" id="PS00794">
    <property type="entry name" value="HPPK"/>
    <property type="match status" value="1"/>
</dbReference>
<keyword evidence="5" id="KW-0808">Transferase</keyword>
<dbReference type="Pfam" id="PF01288">
    <property type="entry name" value="HPPK"/>
    <property type="match status" value="1"/>
</dbReference>